<sequence>MGIKNDHKEKRNIIERIEILETQDHQSKQACPLSKKFHHVEEKIAKRRISYVYFFQKILLKKTLE</sequence>
<organism evidence="1">
    <name type="scientific">marine metagenome</name>
    <dbReference type="NCBI Taxonomy" id="408172"/>
    <lineage>
        <taxon>unclassified sequences</taxon>
        <taxon>metagenomes</taxon>
        <taxon>ecological metagenomes</taxon>
    </lineage>
</organism>
<reference evidence="1" key="1">
    <citation type="submission" date="2018-05" db="EMBL/GenBank/DDBJ databases">
        <authorList>
            <person name="Lanie J.A."/>
            <person name="Ng W.-L."/>
            <person name="Kazmierczak K.M."/>
            <person name="Andrzejewski T.M."/>
            <person name="Davidsen T.M."/>
            <person name="Wayne K.J."/>
            <person name="Tettelin H."/>
            <person name="Glass J.I."/>
            <person name="Rusch D."/>
            <person name="Podicherti R."/>
            <person name="Tsui H.-C.T."/>
            <person name="Winkler M.E."/>
        </authorList>
    </citation>
    <scope>NUCLEOTIDE SEQUENCE</scope>
</reference>
<accession>A0A382Q0U3</accession>
<protein>
    <submittedName>
        <fullName evidence="1">Uncharacterized protein</fullName>
    </submittedName>
</protein>
<name>A0A382Q0U3_9ZZZZ</name>
<dbReference type="EMBL" id="UINC01111169">
    <property type="protein sequence ID" value="SVC79179.1"/>
    <property type="molecule type" value="Genomic_DNA"/>
</dbReference>
<proteinExistence type="predicted"/>
<gene>
    <name evidence="1" type="ORF">METZ01_LOCUS332033</name>
</gene>
<evidence type="ECO:0000313" key="1">
    <source>
        <dbReference type="EMBL" id="SVC79179.1"/>
    </source>
</evidence>
<dbReference type="AlphaFoldDB" id="A0A382Q0U3"/>